<dbReference type="GO" id="GO:0005524">
    <property type="term" value="F:ATP binding"/>
    <property type="evidence" value="ECO:0007669"/>
    <property type="project" value="UniProtKB-KW"/>
</dbReference>
<organism evidence="10 11">
    <name type="scientific">Papaver atlanticum</name>
    <dbReference type="NCBI Taxonomy" id="357466"/>
    <lineage>
        <taxon>Eukaryota</taxon>
        <taxon>Viridiplantae</taxon>
        <taxon>Streptophyta</taxon>
        <taxon>Embryophyta</taxon>
        <taxon>Tracheophyta</taxon>
        <taxon>Spermatophyta</taxon>
        <taxon>Magnoliopsida</taxon>
        <taxon>Ranunculales</taxon>
        <taxon>Papaveraceae</taxon>
        <taxon>Papaveroideae</taxon>
        <taxon>Papaver</taxon>
    </lineage>
</organism>
<evidence type="ECO:0000256" key="2">
    <source>
        <dbReference type="ARBA" id="ARBA00022527"/>
    </source>
</evidence>
<dbReference type="PANTHER" id="PTHR45723">
    <property type="entry name" value="SERINE/THREONINE-PROTEIN KINASE RIO1"/>
    <property type="match status" value="1"/>
</dbReference>
<keyword evidence="6" id="KW-0067">ATP-binding</keyword>
<evidence type="ECO:0000256" key="5">
    <source>
        <dbReference type="ARBA" id="ARBA00022777"/>
    </source>
</evidence>
<dbReference type="GO" id="GO:0004674">
    <property type="term" value="F:protein serine/threonine kinase activity"/>
    <property type="evidence" value="ECO:0007669"/>
    <property type="project" value="UniProtKB-KW"/>
</dbReference>
<keyword evidence="5" id="KW-0418">Kinase</keyword>
<dbReference type="EMBL" id="JAJJMB010001184">
    <property type="protein sequence ID" value="KAI3958172.1"/>
    <property type="molecule type" value="Genomic_DNA"/>
</dbReference>
<name>A0AAD4THY5_9MAGN</name>
<keyword evidence="4" id="KW-0547">Nucleotide-binding</keyword>
<evidence type="ECO:0000256" key="1">
    <source>
        <dbReference type="ARBA" id="ARBA00012513"/>
    </source>
</evidence>
<evidence type="ECO:0000256" key="7">
    <source>
        <dbReference type="ARBA" id="ARBA00047899"/>
    </source>
</evidence>
<gene>
    <name evidence="10" type="ORF">MKW98_020814</name>
</gene>
<dbReference type="Proteomes" id="UP001202328">
    <property type="component" value="Unassembled WGS sequence"/>
</dbReference>
<accession>A0AAD4THY5</accession>
<keyword evidence="11" id="KW-1185">Reference proteome</keyword>
<proteinExistence type="predicted"/>
<feature type="domain" description="RIO-type" evidence="9">
    <location>
        <begin position="14"/>
        <end position="58"/>
    </location>
</feature>
<evidence type="ECO:0000256" key="3">
    <source>
        <dbReference type="ARBA" id="ARBA00022679"/>
    </source>
</evidence>
<dbReference type="InterPro" id="IPR051272">
    <property type="entry name" value="RIO-type_Ser/Thr_kinase"/>
</dbReference>
<evidence type="ECO:0000313" key="11">
    <source>
        <dbReference type="Proteomes" id="UP001202328"/>
    </source>
</evidence>
<evidence type="ECO:0000256" key="8">
    <source>
        <dbReference type="ARBA" id="ARBA00048679"/>
    </source>
</evidence>
<dbReference type="EC" id="2.7.11.1" evidence="1"/>
<dbReference type="Pfam" id="PF01163">
    <property type="entry name" value="RIO1"/>
    <property type="match status" value="1"/>
</dbReference>
<dbReference type="InterPro" id="IPR018934">
    <property type="entry name" value="RIO_dom"/>
</dbReference>
<keyword evidence="3" id="KW-0808">Transferase</keyword>
<keyword evidence="2" id="KW-0723">Serine/threonine-protein kinase</keyword>
<reference evidence="10" key="1">
    <citation type="submission" date="2022-04" db="EMBL/GenBank/DDBJ databases">
        <title>A functionally conserved STORR gene fusion in Papaver species that diverged 16.8 million years ago.</title>
        <authorList>
            <person name="Catania T."/>
        </authorList>
    </citation>
    <scope>NUCLEOTIDE SEQUENCE</scope>
    <source>
        <strain evidence="10">S-188037</strain>
    </source>
</reference>
<evidence type="ECO:0000256" key="4">
    <source>
        <dbReference type="ARBA" id="ARBA00022741"/>
    </source>
</evidence>
<comment type="caution">
    <text evidence="10">The sequence shown here is derived from an EMBL/GenBank/DDBJ whole genome shotgun (WGS) entry which is preliminary data.</text>
</comment>
<comment type="catalytic activity">
    <reaction evidence="7">
        <text>L-threonyl-[protein] + ATP = O-phospho-L-threonyl-[protein] + ADP + H(+)</text>
        <dbReference type="Rhea" id="RHEA:46608"/>
        <dbReference type="Rhea" id="RHEA-COMP:11060"/>
        <dbReference type="Rhea" id="RHEA-COMP:11605"/>
        <dbReference type="ChEBI" id="CHEBI:15378"/>
        <dbReference type="ChEBI" id="CHEBI:30013"/>
        <dbReference type="ChEBI" id="CHEBI:30616"/>
        <dbReference type="ChEBI" id="CHEBI:61977"/>
        <dbReference type="ChEBI" id="CHEBI:456216"/>
        <dbReference type="EC" id="2.7.11.1"/>
    </reaction>
</comment>
<evidence type="ECO:0000259" key="9">
    <source>
        <dbReference type="Pfam" id="PF01163"/>
    </source>
</evidence>
<comment type="catalytic activity">
    <reaction evidence="8">
        <text>L-seryl-[protein] + ATP = O-phospho-L-seryl-[protein] + ADP + H(+)</text>
        <dbReference type="Rhea" id="RHEA:17989"/>
        <dbReference type="Rhea" id="RHEA-COMP:9863"/>
        <dbReference type="Rhea" id="RHEA-COMP:11604"/>
        <dbReference type="ChEBI" id="CHEBI:15378"/>
        <dbReference type="ChEBI" id="CHEBI:29999"/>
        <dbReference type="ChEBI" id="CHEBI:30616"/>
        <dbReference type="ChEBI" id="CHEBI:83421"/>
        <dbReference type="ChEBI" id="CHEBI:456216"/>
        <dbReference type="EC" id="2.7.11.1"/>
    </reaction>
</comment>
<evidence type="ECO:0000313" key="10">
    <source>
        <dbReference type="EMBL" id="KAI3958172.1"/>
    </source>
</evidence>
<sequence length="207" mass="24095">MNLGQREVQLNHTKDDGQEFAIRVYKTLVLVFKDRDRYAQGSYRFSYGRCKHDLRKMVLKRWDFSVSHLDMQFNGEFWLRGGVMSTEDKIADSDSVKSYIPRMLAQVKNTENCLRIISGQDTENCLRIISGQDVEYLTYKRTTGLIDDKRSLTGIKILLQKEIIALDVDTASTIQENGQDLNRKRNEKPFEVRWKTLARGDVMSTEE</sequence>
<dbReference type="AlphaFoldDB" id="A0AAD4THY5"/>
<evidence type="ECO:0000256" key="6">
    <source>
        <dbReference type="ARBA" id="ARBA00022840"/>
    </source>
</evidence>
<protein>
    <recommendedName>
        <fullName evidence="1">non-specific serine/threonine protein kinase</fullName>
        <ecNumber evidence="1">2.7.11.1</ecNumber>
    </recommendedName>
</protein>